<keyword evidence="1" id="KW-1133">Transmembrane helix</keyword>
<evidence type="ECO:0000256" key="1">
    <source>
        <dbReference type="SAM" id="Phobius"/>
    </source>
</evidence>
<feature type="transmembrane region" description="Helical" evidence="1">
    <location>
        <begin position="524"/>
        <end position="549"/>
    </location>
</feature>
<accession>A0AAD9J9Z6</accession>
<protein>
    <submittedName>
        <fullName evidence="2">Uncharacterized protein</fullName>
    </submittedName>
</protein>
<keyword evidence="1" id="KW-0472">Membrane</keyword>
<sequence>MTMAIWPIGGVIAVMCFLLTRYQVMSTHFRGVHMWWNSIDEDRFVNIYYRVAWKRDWRDETYCDVKTIASTKLIGPPAAGYTKCVGCEENLVVIGNMLYRCTDYSALENWSAGIGNHSYNFPSNGKFIVSWQGRGWLDGVHEGHDAPWSVIMTVDLRPRKDTARSNNSPRSVVPPIIRLQYGCSHVIPLTITDPDGDVIRCRWATRTRGYDECGGICGAFRGAYLNQDNCTLVYTADQQKGYFAVAIQIEDYIPGSTPYISDVNSLSSVPLQFLVLVYQANSEVPCNSKPELIYPTPRADICITLKPDDTYTAKLVARVRNGLIGLRDIETVSLLGMNKSEVSYYNNSRTEYYVDVTWHPTESQLGQHVFCFTAIDGYNISSDQRCVYILVTKDKLPKYIKFDYHVNSHQVILEFDQTIKRPLGSHYIYVYSKSSNNHLMAVDSSRSDMVNIRNKSLSFTLPDNVTQTETQLYLILESGIVQSYSNARCGASSVEIKDPNMLLFDTKEGPLNPGPISNDDKKDYTWLIVAIVLLVVLFATGVLIAILIYKRKSKNRYSRKERQEQYTRSVASKVATNGAYEPDFNDIDVKFR</sequence>
<evidence type="ECO:0000313" key="2">
    <source>
        <dbReference type="EMBL" id="KAK2148888.1"/>
    </source>
</evidence>
<evidence type="ECO:0000313" key="3">
    <source>
        <dbReference type="Proteomes" id="UP001208570"/>
    </source>
</evidence>
<reference evidence="2" key="1">
    <citation type="journal article" date="2023" name="Mol. Biol. Evol.">
        <title>Third-Generation Sequencing Reveals the Adaptive Role of the Epigenome in Three Deep-Sea Polychaetes.</title>
        <authorList>
            <person name="Perez M."/>
            <person name="Aroh O."/>
            <person name="Sun Y."/>
            <person name="Lan Y."/>
            <person name="Juniper S.K."/>
            <person name="Young C.R."/>
            <person name="Angers B."/>
            <person name="Qian P.Y."/>
        </authorList>
    </citation>
    <scope>NUCLEOTIDE SEQUENCE</scope>
    <source>
        <strain evidence="2">P08H-3</strain>
    </source>
</reference>
<name>A0AAD9J9Z6_9ANNE</name>
<dbReference type="EMBL" id="JAODUP010000477">
    <property type="protein sequence ID" value="KAK2148888.1"/>
    <property type="molecule type" value="Genomic_DNA"/>
</dbReference>
<organism evidence="2 3">
    <name type="scientific">Paralvinella palmiformis</name>
    <dbReference type="NCBI Taxonomy" id="53620"/>
    <lineage>
        <taxon>Eukaryota</taxon>
        <taxon>Metazoa</taxon>
        <taxon>Spiralia</taxon>
        <taxon>Lophotrochozoa</taxon>
        <taxon>Annelida</taxon>
        <taxon>Polychaeta</taxon>
        <taxon>Sedentaria</taxon>
        <taxon>Canalipalpata</taxon>
        <taxon>Terebellida</taxon>
        <taxon>Terebelliformia</taxon>
        <taxon>Alvinellidae</taxon>
        <taxon>Paralvinella</taxon>
    </lineage>
</organism>
<gene>
    <name evidence="2" type="ORF">LSH36_477g02000</name>
</gene>
<keyword evidence="3" id="KW-1185">Reference proteome</keyword>
<dbReference type="AlphaFoldDB" id="A0AAD9J9Z6"/>
<keyword evidence="1" id="KW-0812">Transmembrane</keyword>
<dbReference type="Proteomes" id="UP001208570">
    <property type="component" value="Unassembled WGS sequence"/>
</dbReference>
<comment type="caution">
    <text evidence="2">The sequence shown here is derived from an EMBL/GenBank/DDBJ whole genome shotgun (WGS) entry which is preliminary data.</text>
</comment>
<proteinExistence type="predicted"/>